<evidence type="ECO:0000256" key="4">
    <source>
        <dbReference type="ARBA" id="ARBA00022801"/>
    </source>
</evidence>
<keyword evidence="9" id="KW-1185">Reference proteome</keyword>
<name>A0A8K0GSC0_9ROSA</name>
<organism evidence="8 9">
    <name type="scientific">Rhamnella rubrinervis</name>
    <dbReference type="NCBI Taxonomy" id="2594499"/>
    <lineage>
        <taxon>Eukaryota</taxon>
        <taxon>Viridiplantae</taxon>
        <taxon>Streptophyta</taxon>
        <taxon>Embryophyta</taxon>
        <taxon>Tracheophyta</taxon>
        <taxon>Spermatophyta</taxon>
        <taxon>Magnoliopsida</taxon>
        <taxon>eudicotyledons</taxon>
        <taxon>Gunneridae</taxon>
        <taxon>Pentapetalae</taxon>
        <taxon>rosids</taxon>
        <taxon>fabids</taxon>
        <taxon>Rosales</taxon>
        <taxon>Rhamnaceae</taxon>
        <taxon>rhamnoid group</taxon>
        <taxon>Rhamneae</taxon>
        <taxon>Rhamnella</taxon>
    </lineage>
</organism>
<evidence type="ECO:0000256" key="1">
    <source>
        <dbReference type="ARBA" id="ARBA00004191"/>
    </source>
</evidence>
<protein>
    <recommendedName>
        <fullName evidence="10">Polygalacturonase</fullName>
    </recommendedName>
</protein>
<evidence type="ECO:0000313" key="8">
    <source>
        <dbReference type="EMBL" id="KAF3436614.1"/>
    </source>
</evidence>
<comment type="caution">
    <text evidence="8">The sequence shown here is derived from an EMBL/GenBank/DDBJ whole genome shotgun (WGS) entry which is preliminary data.</text>
</comment>
<keyword evidence="3" id="KW-0134">Cell wall</keyword>
<dbReference type="InterPro" id="IPR012334">
    <property type="entry name" value="Pectin_lyas_fold"/>
</dbReference>
<dbReference type="SUPFAM" id="SSF51126">
    <property type="entry name" value="Pectin lyase-like"/>
    <property type="match status" value="1"/>
</dbReference>
<evidence type="ECO:0000313" key="9">
    <source>
        <dbReference type="Proteomes" id="UP000796880"/>
    </source>
</evidence>
<gene>
    <name evidence="8" type="ORF">FNV43_RR23706</name>
</gene>
<feature type="transmembrane region" description="Helical" evidence="7">
    <location>
        <begin position="75"/>
        <end position="94"/>
    </location>
</feature>
<dbReference type="Proteomes" id="UP000796880">
    <property type="component" value="Unassembled WGS sequence"/>
</dbReference>
<dbReference type="PANTHER" id="PTHR31339:SF9">
    <property type="entry name" value="PLASMIN AND FIBRONECTIN-BINDING PROTEIN A"/>
    <property type="match status" value="1"/>
</dbReference>
<sequence length="543" mass="59900">MSQWVLPEYTEAGTTHTHVTLWLITLIFDYNLHAALAFGGGDQTLKHKGESAGQCLPGVRPRGEITDLTHMKRSFSLVDVLFLLLLVLLTWVAMGRSHCKAANSGDIRPHSVTITEFGAIGDGVTLNTKAFQNAIFYLNSFADKGGAELFVPAGRWLTGSFDLISHLTLWLDKNAVILGSQNSDDWPVIDPLPSYGRGRELPGGRHRSLIYGRNLTDVVITGDNGTIDGQGSIWWNWFRKKTLNYTRPHLVELMNSTGVVISNLTFLNSPFWTIHPVYCSHVTIQNVTILAPLESPNTDGIDPDSSENVYIEDCYISTGDDLIAIKSGWDEYGISYARPSRNITIHRLVGATPSAGIAIGSEMSGGVSEVHAENIHLYNSSTGIRIKTAPGRGGYVRNILVSNMSLAYVDVAIKFTSHYGEHPDEFYDPNALPVIQSITLKDVVGDNIKYAGLLEGLQGDNFVDICLSNITFDIINSAENPWNCSYIHGYSNLVYPQICEPLQERIYPEHYSDCYHLSNHLCSSSKQNEGARLLSSSIVSVQF</sequence>
<evidence type="ECO:0000256" key="5">
    <source>
        <dbReference type="ARBA" id="ARBA00023295"/>
    </source>
</evidence>
<evidence type="ECO:0008006" key="10">
    <source>
        <dbReference type="Google" id="ProtNLM"/>
    </source>
</evidence>
<dbReference type="InterPro" id="IPR000743">
    <property type="entry name" value="Glyco_hydro_28"/>
</dbReference>
<dbReference type="OrthoDB" id="187139at2759"/>
<dbReference type="InterPro" id="IPR011050">
    <property type="entry name" value="Pectin_lyase_fold/virulence"/>
</dbReference>
<evidence type="ECO:0000256" key="6">
    <source>
        <dbReference type="RuleBase" id="RU361169"/>
    </source>
</evidence>
<comment type="similarity">
    <text evidence="2 6">Belongs to the glycosyl hydrolase 28 family.</text>
</comment>
<dbReference type="EMBL" id="VOIH02000010">
    <property type="protein sequence ID" value="KAF3436614.1"/>
    <property type="molecule type" value="Genomic_DNA"/>
</dbReference>
<keyword evidence="7" id="KW-0812">Transmembrane</keyword>
<dbReference type="Gene3D" id="2.160.20.10">
    <property type="entry name" value="Single-stranded right-handed beta-helix, Pectin lyase-like"/>
    <property type="match status" value="1"/>
</dbReference>
<dbReference type="Pfam" id="PF00295">
    <property type="entry name" value="Glyco_hydro_28"/>
    <property type="match status" value="1"/>
</dbReference>
<dbReference type="InterPro" id="IPR006626">
    <property type="entry name" value="PbH1"/>
</dbReference>
<dbReference type="GO" id="GO:0004650">
    <property type="term" value="F:polygalacturonase activity"/>
    <property type="evidence" value="ECO:0007669"/>
    <property type="project" value="InterPro"/>
</dbReference>
<comment type="subcellular location">
    <subcellularLocation>
        <location evidence="1">Secreted</location>
        <location evidence="1">Cell wall</location>
    </subcellularLocation>
</comment>
<keyword evidence="7" id="KW-0472">Membrane</keyword>
<keyword evidence="4 6" id="KW-0378">Hydrolase</keyword>
<evidence type="ECO:0000256" key="7">
    <source>
        <dbReference type="SAM" id="Phobius"/>
    </source>
</evidence>
<dbReference type="AlphaFoldDB" id="A0A8K0GSC0"/>
<evidence type="ECO:0000256" key="2">
    <source>
        <dbReference type="ARBA" id="ARBA00008834"/>
    </source>
</evidence>
<proteinExistence type="inferred from homology"/>
<evidence type="ECO:0000256" key="3">
    <source>
        <dbReference type="ARBA" id="ARBA00022512"/>
    </source>
</evidence>
<dbReference type="GO" id="GO:0005975">
    <property type="term" value="P:carbohydrate metabolic process"/>
    <property type="evidence" value="ECO:0007669"/>
    <property type="project" value="InterPro"/>
</dbReference>
<accession>A0A8K0GSC0</accession>
<keyword evidence="3" id="KW-0964">Secreted</keyword>
<dbReference type="SMART" id="SM00710">
    <property type="entry name" value="PbH1"/>
    <property type="match status" value="4"/>
</dbReference>
<keyword evidence="5 6" id="KW-0326">Glycosidase</keyword>
<dbReference type="PANTHER" id="PTHR31339">
    <property type="entry name" value="PECTIN LYASE-RELATED"/>
    <property type="match status" value="1"/>
</dbReference>
<dbReference type="InterPro" id="IPR051801">
    <property type="entry name" value="GH28_Enzymes"/>
</dbReference>
<reference evidence="8" key="1">
    <citation type="submission" date="2020-03" db="EMBL/GenBank/DDBJ databases">
        <title>A high-quality chromosome-level genome assembly of a woody plant with both climbing and erect habits, Rhamnella rubrinervis.</title>
        <authorList>
            <person name="Lu Z."/>
            <person name="Yang Y."/>
            <person name="Zhu X."/>
            <person name="Sun Y."/>
        </authorList>
    </citation>
    <scope>NUCLEOTIDE SEQUENCE</scope>
    <source>
        <strain evidence="8">BYM</strain>
        <tissue evidence="8">Leaf</tissue>
    </source>
</reference>
<keyword evidence="7" id="KW-1133">Transmembrane helix</keyword>